<gene>
    <name evidence="1" type="ORF">AB205_0056490</name>
    <name evidence="2" type="ORF">AB205_0157100</name>
</gene>
<name>A0A2G9QIV7_AQUCT</name>
<keyword evidence="3" id="KW-1185">Reference proteome</keyword>
<proteinExistence type="predicted"/>
<evidence type="ECO:0000313" key="3">
    <source>
        <dbReference type="Proteomes" id="UP000228934"/>
    </source>
</evidence>
<reference evidence="3" key="1">
    <citation type="journal article" date="2017" name="Nat. Commun.">
        <title>The North American bullfrog draft genome provides insight into hormonal regulation of long noncoding RNA.</title>
        <authorList>
            <person name="Hammond S.A."/>
            <person name="Warren R.L."/>
            <person name="Vandervalk B.P."/>
            <person name="Kucuk E."/>
            <person name="Khan H."/>
            <person name="Gibb E.A."/>
            <person name="Pandoh P."/>
            <person name="Kirk H."/>
            <person name="Zhao Y."/>
            <person name="Jones M."/>
            <person name="Mungall A.J."/>
            <person name="Coope R."/>
            <person name="Pleasance S."/>
            <person name="Moore R.A."/>
            <person name="Holt R.A."/>
            <person name="Round J.M."/>
            <person name="Ohora S."/>
            <person name="Walle B.V."/>
            <person name="Veldhoen N."/>
            <person name="Helbing C.C."/>
            <person name="Birol I."/>
        </authorList>
    </citation>
    <scope>NUCLEOTIDE SEQUENCE [LARGE SCALE GENOMIC DNA]</scope>
</reference>
<organism evidence="2 3">
    <name type="scientific">Aquarana catesbeiana</name>
    <name type="common">American bullfrog</name>
    <name type="synonym">Rana catesbeiana</name>
    <dbReference type="NCBI Taxonomy" id="8400"/>
    <lineage>
        <taxon>Eukaryota</taxon>
        <taxon>Metazoa</taxon>
        <taxon>Chordata</taxon>
        <taxon>Craniata</taxon>
        <taxon>Vertebrata</taxon>
        <taxon>Euteleostomi</taxon>
        <taxon>Amphibia</taxon>
        <taxon>Batrachia</taxon>
        <taxon>Anura</taxon>
        <taxon>Neobatrachia</taxon>
        <taxon>Ranoidea</taxon>
        <taxon>Ranidae</taxon>
        <taxon>Aquarana</taxon>
    </lineage>
</organism>
<dbReference type="Proteomes" id="UP000228934">
    <property type="component" value="Unassembled WGS sequence"/>
</dbReference>
<evidence type="ECO:0000313" key="1">
    <source>
        <dbReference type="EMBL" id="PIO15198.1"/>
    </source>
</evidence>
<protein>
    <submittedName>
        <fullName evidence="2">Uncharacterized protein</fullName>
    </submittedName>
</protein>
<dbReference type="AlphaFoldDB" id="A0A2G9QIV7"/>
<evidence type="ECO:0000313" key="2">
    <source>
        <dbReference type="EMBL" id="PIO15496.1"/>
    </source>
</evidence>
<accession>A0A2G9QIV7</accession>
<sequence length="42" mass="4667">MHLQKEGVAACSISVEVEPQRGNKTEGELLLPLPQVQKHQIM</sequence>
<dbReference type="EMBL" id="KZ059521">
    <property type="protein sequence ID" value="PIO15495.1"/>
    <property type="molecule type" value="Genomic_DNA"/>
</dbReference>
<reference evidence="2" key="2">
    <citation type="submission" date="2017-08" db="EMBL/GenBank/DDBJ databases">
        <title>Assembly of the North American Bullfrog Genome.</title>
        <authorList>
            <person name="Warren R.L."/>
            <person name="Vandervalk B.P."/>
            <person name="Kucuk E."/>
            <person name="Birol I."/>
            <person name="Helbing C."/>
            <person name="Pandoh P."/>
            <person name="Behsaz B."/>
            <person name="Mohamadi H."/>
            <person name="Chu J."/>
            <person name="Jackman S."/>
            <person name="Hammond S.A."/>
            <person name="Veldhoen N."/>
            <person name="Kirk H."/>
            <person name="Zhao Y."/>
            <person name="Coope R."/>
            <person name="Pleasance S."/>
            <person name="Moore R."/>
            <person name="Holt R."/>
        </authorList>
    </citation>
    <scope>NUCLEOTIDE SEQUENCE</scope>
    <source>
        <strain evidence="2">Bruno</strain>
        <tissue evidence="2">Liver</tissue>
    </source>
</reference>
<dbReference type="EMBL" id="KZ059521">
    <property type="protein sequence ID" value="PIO15496.1"/>
    <property type="molecule type" value="Genomic_DNA"/>
</dbReference>
<dbReference type="EMBL" id="KZ059529">
    <property type="protein sequence ID" value="PIO15198.1"/>
    <property type="molecule type" value="Genomic_DNA"/>
</dbReference>